<dbReference type="PANTHER" id="PTHR11614">
    <property type="entry name" value="PHOSPHOLIPASE-RELATED"/>
    <property type="match status" value="1"/>
</dbReference>
<dbReference type="InterPro" id="IPR029058">
    <property type="entry name" value="AB_hydrolase_fold"/>
</dbReference>
<dbReference type="AlphaFoldDB" id="A0A927MER0"/>
<dbReference type="InterPro" id="IPR022742">
    <property type="entry name" value="Hydrolase_4"/>
</dbReference>
<keyword evidence="2" id="KW-0378">Hydrolase</keyword>
<evidence type="ECO:0000313" key="2">
    <source>
        <dbReference type="EMBL" id="MBE1553384.1"/>
    </source>
</evidence>
<gene>
    <name evidence="2" type="ORF">H4683_000458</name>
</gene>
<dbReference type="Proteomes" id="UP000658225">
    <property type="component" value="Unassembled WGS sequence"/>
</dbReference>
<dbReference type="InterPro" id="IPR051044">
    <property type="entry name" value="MAG_DAG_Lipase"/>
</dbReference>
<dbReference type="GO" id="GO:0016787">
    <property type="term" value="F:hydrolase activity"/>
    <property type="evidence" value="ECO:0007669"/>
    <property type="project" value="UniProtKB-KW"/>
</dbReference>
<evidence type="ECO:0000313" key="3">
    <source>
        <dbReference type="Proteomes" id="UP000658225"/>
    </source>
</evidence>
<protein>
    <submittedName>
        <fullName evidence="2">Alpha-beta hydrolase superfamily lysophospholipase</fullName>
    </submittedName>
</protein>
<feature type="domain" description="Serine aminopeptidase S33" evidence="1">
    <location>
        <begin position="24"/>
        <end position="289"/>
    </location>
</feature>
<comment type="caution">
    <text evidence="2">The sequence shown here is derived from an EMBL/GenBank/DDBJ whole genome shotgun (WGS) entry which is preliminary data.</text>
</comment>
<dbReference type="EMBL" id="JADBEL010000002">
    <property type="protein sequence ID" value="MBE1553384.1"/>
    <property type="molecule type" value="Genomic_DNA"/>
</dbReference>
<accession>A0A927MER0</accession>
<keyword evidence="3" id="KW-1185">Reference proteome</keyword>
<sequence>MEKIVLEMTDGFSIQGFIVIPDVEPIGHIHLLHGMSEHIGRYEAFAQYLVLKGYIVSGHDHRGHGETAELNGLKGHFADKLGFDRVVQDVYEVISYVRAHHPSPQFVLFGHSMGSFVARRYVQLHGEEVDLAIFSGTGGDPGASRIAGQVAAYLLGKKNGFNQPDHFLNKLVFGGFNKSVQNPKTPFDWLSTKTEAVEKYINDPACGIVPTTRFFADLFEGLGKIHSQEEINKIPKNLPILLFSGSEDPVGDNGKGVWNVAKHYDRAGIVDVTVKLFEGGRHEMLHEKNSRYVFETVTDWIEKKK</sequence>
<name>A0A927MER0_9BACL</name>
<dbReference type="SUPFAM" id="SSF53474">
    <property type="entry name" value="alpha/beta-Hydrolases"/>
    <property type="match status" value="1"/>
</dbReference>
<dbReference type="RefSeq" id="WP_338062377.1">
    <property type="nucleotide sequence ID" value="NZ_JADBEL010000002.1"/>
</dbReference>
<evidence type="ECO:0000259" key="1">
    <source>
        <dbReference type="Pfam" id="PF12146"/>
    </source>
</evidence>
<reference evidence="2" key="1">
    <citation type="submission" date="2020-10" db="EMBL/GenBank/DDBJ databases">
        <title>Genomic Encyclopedia of Type Strains, Phase IV (KMG-IV): sequencing the most valuable type-strain genomes for metagenomic binning, comparative biology and taxonomic classification.</title>
        <authorList>
            <person name="Goeker M."/>
        </authorList>
    </citation>
    <scope>NUCLEOTIDE SEQUENCE</scope>
    <source>
        <strain evidence="2">DSM 13886</strain>
    </source>
</reference>
<dbReference type="Pfam" id="PF12146">
    <property type="entry name" value="Hydrolase_4"/>
    <property type="match status" value="1"/>
</dbReference>
<dbReference type="Gene3D" id="3.40.50.1820">
    <property type="entry name" value="alpha/beta hydrolase"/>
    <property type="match status" value="1"/>
</dbReference>
<organism evidence="2 3">
    <name type="scientific">Sporosarcina limicola</name>
    <dbReference type="NCBI Taxonomy" id="34101"/>
    <lineage>
        <taxon>Bacteria</taxon>
        <taxon>Bacillati</taxon>
        <taxon>Bacillota</taxon>
        <taxon>Bacilli</taxon>
        <taxon>Bacillales</taxon>
        <taxon>Caryophanaceae</taxon>
        <taxon>Sporosarcina</taxon>
    </lineage>
</organism>
<proteinExistence type="predicted"/>